<dbReference type="PANTHER" id="PTHR10668">
    <property type="entry name" value="PHYTOENE DEHYDROGENASE"/>
    <property type="match status" value="1"/>
</dbReference>
<evidence type="ECO:0000313" key="1">
    <source>
        <dbReference type="EMBL" id="MXG91776.1"/>
    </source>
</evidence>
<gene>
    <name evidence="1" type="ORF">GRQ65_19725</name>
</gene>
<organism evidence="1 2">
    <name type="scientific">Nocardioides flavescens</name>
    <dbReference type="NCBI Taxonomy" id="2691959"/>
    <lineage>
        <taxon>Bacteria</taxon>
        <taxon>Bacillati</taxon>
        <taxon>Actinomycetota</taxon>
        <taxon>Actinomycetes</taxon>
        <taxon>Propionibacteriales</taxon>
        <taxon>Nocardioidaceae</taxon>
        <taxon>Nocardioides</taxon>
    </lineage>
</organism>
<name>A0A6L7F3H6_9ACTN</name>
<dbReference type="Gene3D" id="3.50.50.60">
    <property type="entry name" value="FAD/NAD(P)-binding domain"/>
    <property type="match status" value="2"/>
</dbReference>
<sequence length="521" mass="54472">MVGAGPNGLVAANLLIDRGWSVLLLEAQPEVGGAVASSGEVHDGFVHDTFSAFYPLAAASPTIRGLGLERHGLRWSHAPAVLGHPTPDGAWALMHRDREITARLADEAHPGDGEAWLELCRQWDTVGDQLVQAILAPFPPVRAGLGLLARLPRAGGLGLVQDLLTPALQLGQSRFGGPAPRLLIAGNAGHADIPLEAPGSGLLGLLLALLGQTVGFPVPVGGAGQLSGAMARRFVALGGELRCDAEVTAIDVEGGRASGVRVGAERFHARRAVVADVAAPHLFGRLLAPEHVPRTVARGMRRFAMDAATVKVDWALDGPVPWASTPAYAPGTVHVADSVEQMAEAWGQVTRGEVPAAPFMLAGQMTTSDPTRSPAGTESLWAYTHVPQHSRRDAGEDGPTGGVKGTWDHDDLERFGDRMQARFEQLAPGFGSRVLSRRVLGPKELEARNANLIGGAVGGGTQQLHQQLIFRPVPGRGRAETGVPGLYLGSASAHPGGGVHGAAGSNAARAALFHARLPWRR</sequence>
<dbReference type="Pfam" id="PF13450">
    <property type="entry name" value="NAD_binding_8"/>
    <property type="match status" value="1"/>
</dbReference>
<accession>A0A6L7F3H6</accession>
<keyword evidence="2" id="KW-1185">Reference proteome</keyword>
<protein>
    <submittedName>
        <fullName evidence="1">NAD(P)-binding protein</fullName>
    </submittedName>
</protein>
<dbReference type="PANTHER" id="PTHR10668:SF105">
    <property type="entry name" value="DEHYDROGENASE-RELATED"/>
    <property type="match status" value="1"/>
</dbReference>
<dbReference type="Proteomes" id="UP000473325">
    <property type="component" value="Unassembled WGS sequence"/>
</dbReference>
<dbReference type="AlphaFoldDB" id="A0A6L7F3H6"/>
<dbReference type="SUPFAM" id="SSF51905">
    <property type="entry name" value="FAD/NAD(P)-binding domain"/>
    <property type="match status" value="1"/>
</dbReference>
<dbReference type="EMBL" id="WUEK01000015">
    <property type="protein sequence ID" value="MXG91776.1"/>
    <property type="molecule type" value="Genomic_DNA"/>
</dbReference>
<proteinExistence type="predicted"/>
<dbReference type="InterPro" id="IPR036188">
    <property type="entry name" value="FAD/NAD-bd_sf"/>
</dbReference>
<comment type="caution">
    <text evidence="1">The sequence shown here is derived from an EMBL/GenBank/DDBJ whole genome shotgun (WGS) entry which is preliminary data.</text>
</comment>
<reference evidence="1 2" key="1">
    <citation type="submission" date="2019-12" db="EMBL/GenBank/DDBJ databases">
        <authorList>
            <person name="Kun Z."/>
        </authorList>
    </citation>
    <scope>NUCLEOTIDE SEQUENCE [LARGE SCALE GENOMIC DNA]</scope>
    <source>
        <strain evidence="1 2">YIM 123512</strain>
    </source>
</reference>
<evidence type="ECO:0000313" key="2">
    <source>
        <dbReference type="Proteomes" id="UP000473325"/>
    </source>
</evidence>